<protein>
    <submittedName>
        <fullName evidence="1">Uncharacterized protein</fullName>
    </submittedName>
</protein>
<name>A0A8X6LUC4_TRICU</name>
<evidence type="ECO:0000313" key="1">
    <source>
        <dbReference type="EMBL" id="GFR20982.1"/>
    </source>
</evidence>
<sequence length="73" mass="8260">MRGKPGILTVPSGVKEDICKDSIGHFLPKLEKQCHCQRLVCKEKPKSYRGKCDFVRLALDLSTKKLEINSTEN</sequence>
<dbReference type="AlphaFoldDB" id="A0A8X6LUC4"/>
<comment type="caution">
    <text evidence="1">The sequence shown here is derived from an EMBL/GenBank/DDBJ whole genome shotgun (WGS) entry which is preliminary data.</text>
</comment>
<keyword evidence="2" id="KW-1185">Reference proteome</keyword>
<proteinExistence type="predicted"/>
<dbReference type="EMBL" id="BMAO01008116">
    <property type="protein sequence ID" value="GFR20982.1"/>
    <property type="molecule type" value="Genomic_DNA"/>
</dbReference>
<dbReference type="Proteomes" id="UP000887116">
    <property type="component" value="Unassembled WGS sequence"/>
</dbReference>
<reference evidence="1" key="1">
    <citation type="submission" date="2020-07" db="EMBL/GenBank/DDBJ databases">
        <title>Multicomponent nature underlies the extraordinary mechanical properties of spider dragline silk.</title>
        <authorList>
            <person name="Kono N."/>
            <person name="Nakamura H."/>
            <person name="Mori M."/>
            <person name="Yoshida Y."/>
            <person name="Ohtoshi R."/>
            <person name="Malay A.D."/>
            <person name="Moran D.A.P."/>
            <person name="Tomita M."/>
            <person name="Numata K."/>
            <person name="Arakawa K."/>
        </authorList>
    </citation>
    <scope>NUCLEOTIDE SEQUENCE</scope>
</reference>
<evidence type="ECO:0000313" key="2">
    <source>
        <dbReference type="Proteomes" id="UP000887116"/>
    </source>
</evidence>
<gene>
    <name evidence="1" type="ORF">TNCT_686361</name>
</gene>
<organism evidence="1 2">
    <name type="scientific">Trichonephila clavata</name>
    <name type="common">Joro spider</name>
    <name type="synonym">Nephila clavata</name>
    <dbReference type="NCBI Taxonomy" id="2740835"/>
    <lineage>
        <taxon>Eukaryota</taxon>
        <taxon>Metazoa</taxon>
        <taxon>Ecdysozoa</taxon>
        <taxon>Arthropoda</taxon>
        <taxon>Chelicerata</taxon>
        <taxon>Arachnida</taxon>
        <taxon>Araneae</taxon>
        <taxon>Araneomorphae</taxon>
        <taxon>Entelegynae</taxon>
        <taxon>Araneoidea</taxon>
        <taxon>Nephilidae</taxon>
        <taxon>Trichonephila</taxon>
    </lineage>
</organism>
<accession>A0A8X6LUC4</accession>